<evidence type="ECO:0000256" key="4">
    <source>
        <dbReference type="ARBA" id="ARBA00035258"/>
    </source>
</evidence>
<dbReference type="AlphaFoldDB" id="A0A0G0Z3N2"/>
<evidence type="ECO:0000256" key="1">
    <source>
        <dbReference type="ARBA" id="ARBA00006471"/>
    </source>
</evidence>
<keyword evidence="2 5" id="KW-0689">Ribosomal protein</keyword>
<proteinExistence type="inferred from homology"/>
<dbReference type="Pfam" id="PF00410">
    <property type="entry name" value="Ribosomal_S8"/>
    <property type="match status" value="1"/>
</dbReference>
<keyword evidence="5" id="KW-0699">rRNA-binding</keyword>
<keyword evidence="3 5" id="KW-0687">Ribonucleoprotein</keyword>
<comment type="function">
    <text evidence="5">One of the primary rRNA binding proteins, it binds directly to 16S rRNA central domain where it helps coordinate assembly of the platform of the 30S subunit.</text>
</comment>
<comment type="similarity">
    <text evidence="1 5 6">Belongs to the universal ribosomal protein uS8 family.</text>
</comment>
<keyword evidence="5" id="KW-0694">RNA-binding</keyword>
<name>A0A0G0Z3N2_9BACT</name>
<dbReference type="FunFam" id="3.30.1490.10:FF:000001">
    <property type="entry name" value="30S ribosomal protein S8"/>
    <property type="match status" value="1"/>
</dbReference>
<sequence length="129" mass="14087">MDTIADFITIIRNGYLAKKDTVVAKHTIISEEIAKLLKADGFIVDYSVENTKPSKKIIVTLRYFDKNLPAITGIKRISKGSVRIYSGFDEIPQALSGAGTTIISTSAGLMTGKTAREKHLGGEVICQIW</sequence>
<gene>
    <name evidence="5" type="primary">rpsH</name>
    <name evidence="7" type="ORF">UV06_C0001G0076</name>
</gene>
<dbReference type="Gene3D" id="3.30.1490.10">
    <property type="match status" value="1"/>
</dbReference>
<dbReference type="GO" id="GO:0003735">
    <property type="term" value="F:structural constituent of ribosome"/>
    <property type="evidence" value="ECO:0007669"/>
    <property type="project" value="InterPro"/>
</dbReference>
<evidence type="ECO:0000256" key="3">
    <source>
        <dbReference type="ARBA" id="ARBA00023274"/>
    </source>
</evidence>
<organism evidence="7 8">
    <name type="scientific">Candidatus Collierbacteria bacterium GW2011_GWA2_42_17</name>
    <dbReference type="NCBI Taxonomy" id="1618378"/>
    <lineage>
        <taxon>Bacteria</taxon>
        <taxon>Candidatus Collieribacteriota</taxon>
    </lineage>
</organism>
<dbReference type="InterPro" id="IPR047863">
    <property type="entry name" value="Ribosomal_uS8_CS"/>
</dbReference>
<dbReference type="PROSITE" id="PS00053">
    <property type="entry name" value="RIBOSOMAL_S8"/>
    <property type="match status" value="1"/>
</dbReference>
<dbReference type="GO" id="GO:0005737">
    <property type="term" value="C:cytoplasm"/>
    <property type="evidence" value="ECO:0007669"/>
    <property type="project" value="UniProtKB-ARBA"/>
</dbReference>
<comment type="caution">
    <text evidence="7">The sequence shown here is derived from an EMBL/GenBank/DDBJ whole genome shotgun (WGS) entry which is preliminary data.</text>
</comment>
<dbReference type="GO" id="GO:1990904">
    <property type="term" value="C:ribonucleoprotein complex"/>
    <property type="evidence" value="ECO:0007669"/>
    <property type="project" value="UniProtKB-KW"/>
</dbReference>
<dbReference type="NCBIfam" id="NF001109">
    <property type="entry name" value="PRK00136.1"/>
    <property type="match status" value="1"/>
</dbReference>
<evidence type="ECO:0000313" key="7">
    <source>
        <dbReference type="EMBL" id="KKS43342.1"/>
    </source>
</evidence>
<dbReference type="Proteomes" id="UP000033854">
    <property type="component" value="Unassembled WGS sequence"/>
</dbReference>
<evidence type="ECO:0000313" key="8">
    <source>
        <dbReference type="Proteomes" id="UP000033854"/>
    </source>
</evidence>
<protein>
    <recommendedName>
        <fullName evidence="4 5">Small ribosomal subunit protein uS8</fullName>
    </recommendedName>
</protein>
<dbReference type="EMBL" id="LCDA01000001">
    <property type="protein sequence ID" value="KKS43342.1"/>
    <property type="molecule type" value="Genomic_DNA"/>
</dbReference>
<evidence type="ECO:0000256" key="6">
    <source>
        <dbReference type="RuleBase" id="RU003660"/>
    </source>
</evidence>
<reference evidence="7 8" key="1">
    <citation type="journal article" date="2015" name="Nature">
        <title>rRNA introns, odd ribosomes, and small enigmatic genomes across a large radiation of phyla.</title>
        <authorList>
            <person name="Brown C.T."/>
            <person name="Hug L.A."/>
            <person name="Thomas B.C."/>
            <person name="Sharon I."/>
            <person name="Castelle C.J."/>
            <person name="Singh A."/>
            <person name="Wilkins M.J."/>
            <person name="Williams K.H."/>
            <person name="Banfield J.F."/>
        </authorList>
    </citation>
    <scope>NUCLEOTIDE SEQUENCE [LARGE SCALE GENOMIC DNA]</scope>
</reference>
<dbReference type="PANTHER" id="PTHR11758">
    <property type="entry name" value="40S RIBOSOMAL PROTEIN S15A"/>
    <property type="match status" value="1"/>
</dbReference>
<dbReference type="GO" id="GO:0005840">
    <property type="term" value="C:ribosome"/>
    <property type="evidence" value="ECO:0007669"/>
    <property type="project" value="UniProtKB-KW"/>
</dbReference>
<dbReference type="Gene3D" id="3.30.1370.30">
    <property type="match status" value="1"/>
</dbReference>
<evidence type="ECO:0000256" key="5">
    <source>
        <dbReference type="HAMAP-Rule" id="MF_01302"/>
    </source>
</evidence>
<dbReference type="SUPFAM" id="SSF56047">
    <property type="entry name" value="Ribosomal protein S8"/>
    <property type="match status" value="1"/>
</dbReference>
<dbReference type="InterPro" id="IPR000630">
    <property type="entry name" value="Ribosomal_uS8"/>
</dbReference>
<accession>A0A0G0Z3N2</accession>
<dbReference type="GO" id="GO:0019843">
    <property type="term" value="F:rRNA binding"/>
    <property type="evidence" value="ECO:0007669"/>
    <property type="project" value="UniProtKB-UniRule"/>
</dbReference>
<dbReference type="HAMAP" id="MF_01302_B">
    <property type="entry name" value="Ribosomal_uS8_B"/>
    <property type="match status" value="1"/>
</dbReference>
<evidence type="ECO:0000256" key="2">
    <source>
        <dbReference type="ARBA" id="ARBA00022980"/>
    </source>
</evidence>
<comment type="subunit">
    <text evidence="5">Part of the 30S ribosomal subunit. Contacts proteins S5 and S12.</text>
</comment>
<dbReference type="InterPro" id="IPR035987">
    <property type="entry name" value="Ribosomal_uS8_sf"/>
</dbReference>
<dbReference type="GO" id="GO:0006412">
    <property type="term" value="P:translation"/>
    <property type="evidence" value="ECO:0007669"/>
    <property type="project" value="UniProtKB-UniRule"/>
</dbReference>